<dbReference type="InterPro" id="IPR016181">
    <property type="entry name" value="Acyl_CoA_acyltransferase"/>
</dbReference>
<dbReference type="AlphaFoldDB" id="A0A3B0SVX6"/>
<gene>
    <name evidence="4" type="ORF">MNBD_ACTINO02-664</name>
</gene>
<dbReference type="EMBL" id="UOEK01000445">
    <property type="protein sequence ID" value="VAW08153.1"/>
    <property type="molecule type" value="Genomic_DNA"/>
</dbReference>
<dbReference type="PROSITE" id="PS51186">
    <property type="entry name" value="GNAT"/>
    <property type="match status" value="1"/>
</dbReference>
<dbReference type="PANTHER" id="PTHR43877">
    <property type="entry name" value="AMINOALKYLPHOSPHONATE N-ACETYLTRANSFERASE-RELATED-RELATED"/>
    <property type="match status" value="1"/>
</dbReference>
<evidence type="ECO:0000256" key="1">
    <source>
        <dbReference type="ARBA" id="ARBA00022679"/>
    </source>
</evidence>
<reference evidence="4" key="1">
    <citation type="submission" date="2018-06" db="EMBL/GenBank/DDBJ databases">
        <authorList>
            <person name="Zhirakovskaya E."/>
        </authorList>
    </citation>
    <scope>NUCLEOTIDE SEQUENCE</scope>
</reference>
<dbReference type="InterPro" id="IPR000182">
    <property type="entry name" value="GNAT_dom"/>
</dbReference>
<dbReference type="Pfam" id="PF00583">
    <property type="entry name" value="Acetyltransf_1"/>
    <property type="match status" value="1"/>
</dbReference>
<dbReference type="InterPro" id="IPR050832">
    <property type="entry name" value="Bact_Acetyltransf"/>
</dbReference>
<evidence type="ECO:0000259" key="3">
    <source>
        <dbReference type="PROSITE" id="PS51186"/>
    </source>
</evidence>
<organism evidence="4">
    <name type="scientific">hydrothermal vent metagenome</name>
    <dbReference type="NCBI Taxonomy" id="652676"/>
    <lineage>
        <taxon>unclassified sequences</taxon>
        <taxon>metagenomes</taxon>
        <taxon>ecological metagenomes</taxon>
    </lineage>
</organism>
<accession>A0A3B0SVX6</accession>
<proteinExistence type="predicted"/>
<protein>
    <recommendedName>
        <fullName evidence="3">N-acetyltransferase domain-containing protein</fullName>
    </recommendedName>
</protein>
<keyword evidence="2" id="KW-0012">Acyltransferase</keyword>
<feature type="domain" description="N-acetyltransferase" evidence="3">
    <location>
        <begin position="1"/>
        <end position="163"/>
    </location>
</feature>
<evidence type="ECO:0000256" key="2">
    <source>
        <dbReference type="ARBA" id="ARBA00023315"/>
    </source>
</evidence>
<dbReference type="GO" id="GO:0016747">
    <property type="term" value="F:acyltransferase activity, transferring groups other than amino-acyl groups"/>
    <property type="evidence" value="ECO:0007669"/>
    <property type="project" value="InterPro"/>
</dbReference>
<dbReference type="SUPFAM" id="SSF55729">
    <property type="entry name" value="Acyl-CoA N-acyltransferases (Nat)"/>
    <property type="match status" value="1"/>
</dbReference>
<name>A0A3B0SVX6_9ZZZZ</name>
<evidence type="ECO:0000313" key="4">
    <source>
        <dbReference type="EMBL" id="VAW08153.1"/>
    </source>
</evidence>
<keyword evidence="1" id="KW-0808">Transferase</keyword>
<dbReference type="CDD" id="cd04301">
    <property type="entry name" value="NAT_SF"/>
    <property type="match status" value="1"/>
</dbReference>
<dbReference type="Gene3D" id="3.40.630.30">
    <property type="match status" value="1"/>
</dbReference>
<sequence>MLIRDAAESEFDEIGELTVRAYANLPNLELRDDYRGVLMNVARRAQSNRVLVAENEGVLVGTVTFVSDPTSEEAEFDDPDAAGIRMLAVDVAYQGRGIGRALTEACVMAARTAGRQRVILFTLDAMVAAQSLYRSLGFVRDTRRDWEPVPNVSLIGYAIELAD</sequence>